<dbReference type="AlphaFoldDB" id="A0A4D9DMN1"/>
<keyword evidence="4" id="KW-0378">Hydrolase</keyword>
<dbReference type="Proteomes" id="UP000297703">
    <property type="component" value="Unassembled WGS sequence"/>
</dbReference>
<dbReference type="GO" id="GO:0003724">
    <property type="term" value="F:RNA helicase activity"/>
    <property type="evidence" value="ECO:0007669"/>
    <property type="project" value="UniProtKB-EC"/>
</dbReference>
<dbReference type="CDD" id="cd18787">
    <property type="entry name" value="SF2_C_DEAD"/>
    <property type="match status" value="1"/>
</dbReference>
<dbReference type="EC" id="3.6.4.13" evidence="2"/>
<dbReference type="InterPro" id="IPR011545">
    <property type="entry name" value="DEAD/DEAH_box_helicase_dom"/>
</dbReference>
<evidence type="ECO:0000256" key="9">
    <source>
        <dbReference type="PROSITE-ProRule" id="PRU00552"/>
    </source>
</evidence>
<dbReference type="CDD" id="cd17950">
    <property type="entry name" value="DEADc_DDX39"/>
    <property type="match status" value="1"/>
</dbReference>
<keyword evidence="5 14" id="KW-0347">Helicase</keyword>
<dbReference type="GO" id="GO:0016787">
    <property type="term" value="F:hydrolase activity"/>
    <property type="evidence" value="ECO:0007669"/>
    <property type="project" value="UniProtKB-KW"/>
</dbReference>
<protein>
    <recommendedName>
        <fullName evidence="2">RNA helicase</fullName>
        <ecNumber evidence="2">3.6.4.13</ecNumber>
    </recommendedName>
</protein>
<dbReference type="Pfam" id="PF00270">
    <property type="entry name" value="DEAD"/>
    <property type="match status" value="1"/>
</dbReference>
<feature type="domain" description="Helicase ATP-binding" evidence="11">
    <location>
        <begin position="75"/>
        <end position="248"/>
    </location>
</feature>
<dbReference type="GO" id="GO:0005634">
    <property type="term" value="C:nucleus"/>
    <property type="evidence" value="ECO:0007669"/>
    <property type="project" value="UniProtKB-SubCell"/>
</dbReference>
<feature type="compositionally biased region" description="Acidic residues" evidence="10">
    <location>
        <begin position="1"/>
        <end position="19"/>
    </location>
</feature>
<dbReference type="EMBL" id="QXTE01000411">
    <property type="protein sequence ID" value="TFJ98278.1"/>
    <property type="molecule type" value="Genomic_DNA"/>
</dbReference>
<evidence type="ECO:0000259" key="11">
    <source>
        <dbReference type="PROSITE" id="PS51192"/>
    </source>
</evidence>
<dbReference type="InterPro" id="IPR001650">
    <property type="entry name" value="Helicase_C-like"/>
</dbReference>
<dbReference type="PROSITE" id="PS51194">
    <property type="entry name" value="HELICASE_CTER"/>
    <property type="match status" value="1"/>
</dbReference>
<feature type="domain" description="Helicase C-terminal" evidence="12">
    <location>
        <begin position="315"/>
        <end position="458"/>
    </location>
</feature>
<dbReference type="Pfam" id="PF00271">
    <property type="entry name" value="Helicase_C"/>
    <property type="match status" value="1"/>
</dbReference>
<dbReference type="FunFam" id="3.40.50.300:FF:000168">
    <property type="entry name" value="DEAD-box ATP-dependent RNA helicase 56-like"/>
    <property type="match status" value="1"/>
</dbReference>
<evidence type="ECO:0000256" key="1">
    <source>
        <dbReference type="ARBA" id="ARBA00004123"/>
    </source>
</evidence>
<dbReference type="InterPro" id="IPR014014">
    <property type="entry name" value="RNA_helicase_DEAD_Q_motif"/>
</dbReference>
<dbReference type="GO" id="GO:0005524">
    <property type="term" value="F:ATP binding"/>
    <property type="evidence" value="ECO:0007669"/>
    <property type="project" value="UniProtKB-KW"/>
</dbReference>
<proteinExistence type="inferred from homology"/>
<evidence type="ECO:0000313" key="15">
    <source>
        <dbReference type="Proteomes" id="UP000297703"/>
    </source>
</evidence>
<dbReference type="SMART" id="SM00487">
    <property type="entry name" value="DEXDc"/>
    <property type="match status" value="1"/>
</dbReference>
<keyword evidence="7" id="KW-0539">Nucleus</keyword>
<keyword evidence="3" id="KW-0547">Nucleotide-binding</keyword>
<evidence type="ECO:0000256" key="4">
    <source>
        <dbReference type="ARBA" id="ARBA00022801"/>
    </source>
</evidence>
<comment type="caution">
    <text evidence="14">The sequence shown here is derived from an EMBL/GenBank/DDBJ whole genome shotgun (WGS) entry which is preliminary data.</text>
</comment>
<reference evidence="14 15" key="1">
    <citation type="submission" date="2019-04" db="EMBL/GenBank/DDBJ databases">
        <title>Draft genome of the big-headed turtle Platysternon megacephalum.</title>
        <authorList>
            <person name="Gong S."/>
        </authorList>
    </citation>
    <scope>NUCLEOTIDE SEQUENCE [LARGE SCALE GENOMIC DNA]</scope>
    <source>
        <strain evidence="14">DO16091913</strain>
        <tissue evidence="14">Muscle</tissue>
    </source>
</reference>
<evidence type="ECO:0000256" key="5">
    <source>
        <dbReference type="ARBA" id="ARBA00022806"/>
    </source>
</evidence>
<evidence type="ECO:0000259" key="12">
    <source>
        <dbReference type="PROSITE" id="PS51194"/>
    </source>
</evidence>
<feature type="region of interest" description="Disordered" evidence="10">
    <location>
        <begin position="1"/>
        <end position="20"/>
    </location>
</feature>
<evidence type="ECO:0000256" key="10">
    <source>
        <dbReference type="SAM" id="MobiDB-lite"/>
    </source>
</evidence>
<feature type="region of interest" description="Disordered" evidence="10">
    <location>
        <begin position="465"/>
        <end position="484"/>
    </location>
</feature>
<evidence type="ECO:0000259" key="13">
    <source>
        <dbReference type="PROSITE" id="PS51195"/>
    </source>
</evidence>
<comment type="similarity">
    <text evidence="8">Belongs to the DEAD box helicase family. DECD subfamily.</text>
</comment>
<keyword evidence="15" id="KW-1185">Reference proteome</keyword>
<organism evidence="14 15">
    <name type="scientific">Platysternon megacephalum</name>
    <name type="common">big-headed turtle</name>
    <dbReference type="NCBI Taxonomy" id="55544"/>
    <lineage>
        <taxon>Eukaryota</taxon>
        <taxon>Metazoa</taxon>
        <taxon>Chordata</taxon>
        <taxon>Craniata</taxon>
        <taxon>Vertebrata</taxon>
        <taxon>Euteleostomi</taxon>
        <taxon>Archelosauria</taxon>
        <taxon>Testudinata</taxon>
        <taxon>Testudines</taxon>
        <taxon>Cryptodira</taxon>
        <taxon>Durocryptodira</taxon>
        <taxon>Testudinoidea</taxon>
        <taxon>Platysternidae</taxon>
        <taxon>Platysternon</taxon>
    </lineage>
</organism>
<dbReference type="InterPro" id="IPR014001">
    <property type="entry name" value="Helicase_ATP-bd"/>
</dbReference>
<dbReference type="OrthoDB" id="196131at2759"/>
<dbReference type="FunFam" id="3.40.50.300:FF:000111">
    <property type="entry name" value="DEAD-box ATP-dependent RNA helicase"/>
    <property type="match status" value="1"/>
</dbReference>
<reference evidence="14 15" key="2">
    <citation type="submission" date="2019-04" db="EMBL/GenBank/DDBJ databases">
        <title>The genome sequence of big-headed turtle.</title>
        <authorList>
            <person name="Gong S."/>
        </authorList>
    </citation>
    <scope>NUCLEOTIDE SEQUENCE [LARGE SCALE GENOMIC DNA]</scope>
    <source>
        <strain evidence="14">DO16091913</strain>
        <tissue evidence="14">Muscle</tissue>
    </source>
</reference>
<dbReference type="SMART" id="SM00490">
    <property type="entry name" value="HELICc"/>
    <property type="match status" value="1"/>
</dbReference>
<dbReference type="GO" id="GO:0003676">
    <property type="term" value="F:nucleic acid binding"/>
    <property type="evidence" value="ECO:0007669"/>
    <property type="project" value="InterPro"/>
</dbReference>
<dbReference type="STRING" id="55544.A0A4D9DMN1"/>
<feature type="short sequence motif" description="Q motif" evidence="9">
    <location>
        <begin position="44"/>
        <end position="72"/>
    </location>
</feature>
<dbReference type="Gene3D" id="3.40.50.300">
    <property type="entry name" value="P-loop containing nucleotide triphosphate hydrolases"/>
    <property type="match status" value="2"/>
</dbReference>
<evidence type="ECO:0000256" key="6">
    <source>
        <dbReference type="ARBA" id="ARBA00022840"/>
    </source>
</evidence>
<evidence type="ECO:0000256" key="2">
    <source>
        <dbReference type="ARBA" id="ARBA00012552"/>
    </source>
</evidence>
<accession>A0A4D9DMN1</accession>
<sequence>MAEQDVENELLDYEEDEEPQVVADAVPPPAKKDVKGSYVSIHSSGFRDFLLKPELLRAIVDCGFEHPSEVQHECIPQAILGMDVLCQAKSGMGKTAVFVLATLQQIEPVDGQVSVLVMCHTRELAFQISKEYERFSKYMPSVKVGVFFGGLSIKKDEEVLKKNCPHIVVGTPGRILALVRNKSLNLRSVKHFVLDECDKMLEQLDMRRDVQEIFRLTPHEKQCMMFSATLSKEIRPVCRKFMQDPMEVFVDDETKLTLHGLQQYYVKLKDSEKNRKLFDLLDVLEFNQVCGGDAWVPPPALGGEWGAVVRAGGWRQDSWVLAVTWVVIFVKSVQRCMALAQLLVEQNFPAIAIHRGMSQEERLSRYQQFKDFQRRILVATNLFGRGMDIERVNIVFNYDMPEDSDTYLHRVARAGRFGTKGLAITFVSDEGDAKILNEVQDRFEVNVAELPEEIDISTYSTYPPGAALGPSPSSQGAAAGLQPKSCLSGGHPSWGAPCPQGAQVPW</sequence>
<dbReference type="PANTHER" id="PTHR47958">
    <property type="entry name" value="ATP-DEPENDENT RNA HELICASE DBP3"/>
    <property type="match status" value="1"/>
</dbReference>
<gene>
    <name evidence="14" type="ORF">DR999_PMT19823</name>
</gene>
<evidence type="ECO:0000256" key="7">
    <source>
        <dbReference type="ARBA" id="ARBA00023242"/>
    </source>
</evidence>
<feature type="compositionally biased region" description="Low complexity" evidence="10">
    <location>
        <begin position="465"/>
        <end position="482"/>
    </location>
</feature>
<dbReference type="SUPFAM" id="SSF52540">
    <property type="entry name" value="P-loop containing nucleoside triphosphate hydrolases"/>
    <property type="match status" value="1"/>
</dbReference>
<comment type="subcellular location">
    <subcellularLocation>
        <location evidence="1">Nucleus</location>
    </subcellularLocation>
</comment>
<name>A0A4D9DMN1_9SAUR</name>
<keyword evidence="6" id="KW-0067">ATP-binding</keyword>
<evidence type="ECO:0000256" key="8">
    <source>
        <dbReference type="ARBA" id="ARBA00038213"/>
    </source>
</evidence>
<feature type="domain" description="DEAD-box RNA helicase Q" evidence="13">
    <location>
        <begin position="44"/>
        <end position="72"/>
    </location>
</feature>
<dbReference type="PROSITE" id="PS51195">
    <property type="entry name" value="Q_MOTIF"/>
    <property type="match status" value="1"/>
</dbReference>
<evidence type="ECO:0000256" key="3">
    <source>
        <dbReference type="ARBA" id="ARBA00022741"/>
    </source>
</evidence>
<dbReference type="InterPro" id="IPR027417">
    <property type="entry name" value="P-loop_NTPase"/>
</dbReference>
<dbReference type="PROSITE" id="PS51192">
    <property type="entry name" value="HELICASE_ATP_BIND_1"/>
    <property type="match status" value="1"/>
</dbReference>
<evidence type="ECO:0000313" key="14">
    <source>
        <dbReference type="EMBL" id="TFJ98278.1"/>
    </source>
</evidence>